<dbReference type="AlphaFoldDB" id="A0A941DID8"/>
<feature type="coiled-coil region" evidence="1">
    <location>
        <begin position="50"/>
        <end position="84"/>
    </location>
</feature>
<protein>
    <submittedName>
        <fullName evidence="3">DUF2076 family protein</fullName>
    </submittedName>
</protein>
<keyword evidence="4" id="KW-1185">Reference proteome</keyword>
<keyword evidence="1" id="KW-0175">Coiled coil</keyword>
<dbReference type="Proteomes" id="UP000680067">
    <property type="component" value="Unassembled WGS sequence"/>
</dbReference>
<evidence type="ECO:0000256" key="2">
    <source>
        <dbReference type="SAM" id="MobiDB-lite"/>
    </source>
</evidence>
<organism evidence="3 4">
    <name type="scientific">Undibacterium luofuense</name>
    <dbReference type="NCBI Taxonomy" id="2828733"/>
    <lineage>
        <taxon>Bacteria</taxon>
        <taxon>Pseudomonadati</taxon>
        <taxon>Pseudomonadota</taxon>
        <taxon>Betaproteobacteria</taxon>
        <taxon>Burkholderiales</taxon>
        <taxon>Oxalobacteraceae</taxon>
        <taxon>Undibacterium</taxon>
    </lineage>
</organism>
<dbReference type="InterPro" id="IPR018648">
    <property type="entry name" value="DUF2076"/>
</dbReference>
<evidence type="ECO:0000313" key="4">
    <source>
        <dbReference type="Proteomes" id="UP000680067"/>
    </source>
</evidence>
<evidence type="ECO:0000256" key="1">
    <source>
        <dbReference type="SAM" id="Coils"/>
    </source>
</evidence>
<name>A0A941DID8_9BURK</name>
<dbReference type="EMBL" id="JAGSPN010000001">
    <property type="protein sequence ID" value="MBR7780614.1"/>
    <property type="molecule type" value="Genomic_DNA"/>
</dbReference>
<reference evidence="3" key="1">
    <citation type="submission" date="2021-04" db="EMBL/GenBank/DDBJ databases">
        <title>novel species isolated from subtropical streams in China.</title>
        <authorList>
            <person name="Lu H."/>
        </authorList>
    </citation>
    <scope>NUCLEOTIDE SEQUENCE</scope>
    <source>
        <strain evidence="3">LFS511W</strain>
    </source>
</reference>
<dbReference type="Pfam" id="PF09849">
    <property type="entry name" value="DUF2076"/>
    <property type="match status" value="1"/>
</dbReference>
<evidence type="ECO:0000313" key="3">
    <source>
        <dbReference type="EMBL" id="MBR7780614.1"/>
    </source>
</evidence>
<accession>A0A941DID8</accession>
<sequence>MSPQETQMLQNFLDQLIQVKGTVKDQQAQTMIQDAYARQPDAAYLLVQKALLMDQALANANRQIADLQAEVRELRAQVQTGNSASQSGFLNSASGGWGNSAPARTLNTAAVPAQVMQAAPAQVIPQQAPATGGFFSNNSGMLGNIASTAAGVAAGAFLYQGISHMFGSQNSSNHNALSDQSGAAQLSNSQGEFIPGYFSQPQNDSSPLEPVDTPVSSDFAADDSYGDDDLI</sequence>
<gene>
    <name evidence="3" type="ORF">KDM89_00545</name>
</gene>
<feature type="region of interest" description="Disordered" evidence="2">
    <location>
        <begin position="190"/>
        <end position="231"/>
    </location>
</feature>
<comment type="caution">
    <text evidence="3">The sequence shown here is derived from an EMBL/GenBank/DDBJ whole genome shotgun (WGS) entry which is preliminary data.</text>
</comment>
<proteinExistence type="predicted"/>
<feature type="compositionally biased region" description="Acidic residues" evidence="2">
    <location>
        <begin position="220"/>
        <end position="231"/>
    </location>
</feature>
<dbReference type="RefSeq" id="WP_212686014.1">
    <property type="nucleotide sequence ID" value="NZ_JAGSPN010000001.1"/>
</dbReference>